<dbReference type="AlphaFoldDB" id="A0A0F8YSH0"/>
<accession>A0A0F8YSH0</accession>
<feature type="coiled-coil region" evidence="1">
    <location>
        <begin position="4"/>
        <end position="38"/>
    </location>
</feature>
<dbReference type="EMBL" id="LAZR01051812">
    <property type="protein sequence ID" value="KKK84363.1"/>
    <property type="molecule type" value="Genomic_DNA"/>
</dbReference>
<feature type="non-terminal residue" evidence="2">
    <location>
        <position position="113"/>
    </location>
</feature>
<keyword evidence="1" id="KW-0175">Coiled coil</keyword>
<reference evidence="2" key="1">
    <citation type="journal article" date="2015" name="Nature">
        <title>Complex archaea that bridge the gap between prokaryotes and eukaryotes.</title>
        <authorList>
            <person name="Spang A."/>
            <person name="Saw J.H."/>
            <person name="Jorgensen S.L."/>
            <person name="Zaremba-Niedzwiedzka K."/>
            <person name="Martijn J."/>
            <person name="Lind A.E."/>
            <person name="van Eijk R."/>
            <person name="Schleper C."/>
            <person name="Guy L."/>
            <person name="Ettema T.J."/>
        </authorList>
    </citation>
    <scope>NUCLEOTIDE SEQUENCE</scope>
</reference>
<gene>
    <name evidence="2" type="ORF">LCGC14_2784130</name>
</gene>
<comment type="caution">
    <text evidence="2">The sequence shown here is derived from an EMBL/GenBank/DDBJ whole genome shotgun (WGS) entry which is preliminary data.</text>
</comment>
<evidence type="ECO:0000256" key="1">
    <source>
        <dbReference type="SAM" id="Coils"/>
    </source>
</evidence>
<proteinExistence type="predicted"/>
<sequence>MGAKADLERELAFCKGRIEALEQQLVTTQAEKTGLFEQISKLQDSLISVRAPDAYRDIQIEKEGPLPGPSAETIARNKITSEFTTKYLNRMEGPLFMSPEDMLSTALKIEHGG</sequence>
<organism evidence="2">
    <name type="scientific">marine sediment metagenome</name>
    <dbReference type="NCBI Taxonomy" id="412755"/>
    <lineage>
        <taxon>unclassified sequences</taxon>
        <taxon>metagenomes</taxon>
        <taxon>ecological metagenomes</taxon>
    </lineage>
</organism>
<evidence type="ECO:0000313" key="2">
    <source>
        <dbReference type="EMBL" id="KKK84363.1"/>
    </source>
</evidence>
<name>A0A0F8YSH0_9ZZZZ</name>
<protein>
    <submittedName>
        <fullName evidence="2">Uncharacterized protein</fullName>
    </submittedName>
</protein>